<organism evidence="1 2">
    <name type="scientific">Coleophoma cylindrospora</name>
    <dbReference type="NCBI Taxonomy" id="1849047"/>
    <lineage>
        <taxon>Eukaryota</taxon>
        <taxon>Fungi</taxon>
        <taxon>Dikarya</taxon>
        <taxon>Ascomycota</taxon>
        <taxon>Pezizomycotina</taxon>
        <taxon>Leotiomycetes</taxon>
        <taxon>Helotiales</taxon>
        <taxon>Dermateaceae</taxon>
        <taxon>Coleophoma</taxon>
    </lineage>
</organism>
<evidence type="ECO:0000313" key="1">
    <source>
        <dbReference type="EMBL" id="RDW71645.1"/>
    </source>
</evidence>
<dbReference type="AlphaFoldDB" id="A0A3D8RCA2"/>
<proteinExistence type="predicted"/>
<reference evidence="1 2" key="1">
    <citation type="journal article" date="2018" name="IMA Fungus">
        <title>IMA Genome-F 9: Draft genome sequence of Annulohypoxylon stygium, Aspergillus mulundensis, Berkeleyomyces basicola (syn. Thielaviopsis basicola), Ceratocystis smalleyi, two Cercospora beticola strains, Coleophoma cylindrospora, Fusarium fracticaudum, Phialophora cf. hyalina, and Morchella septimelata.</title>
        <authorList>
            <person name="Wingfield B.D."/>
            <person name="Bills G.F."/>
            <person name="Dong Y."/>
            <person name="Huang W."/>
            <person name="Nel W.J."/>
            <person name="Swalarsk-Parry B.S."/>
            <person name="Vaghefi N."/>
            <person name="Wilken P.M."/>
            <person name="An Z."/>
            <person name="de Beer Z.W."/>
            <person name="De Vos L."/>
            <person name="Chen L."/>
            <person name="Duong T.A."/>
            <person name="Gao Y."/>
            <person name="Hammerbacher A."/>
            <person name="Kikkert J.R."/>
            <person name="Li Y."/>
            <person name="Li H."/>
            <person name="Li K."/>
            <person name="Li Q."/>
            <person name="Liu X."/>
            <person name="Ma X."/>
            <person name="Naidoo K."/>
            <person name="Pethybridge S.J."/>
            <person name="Sun J."/>
            <person name="Steenkamp E.T."/>
            <person name="van der Nest M.A."/>
            <person name="van Wyk S."/>
            <person name="Wingfield M.J."/>
            <person name="Xiong C."/>
            <person name="Yue Q."/>
            <person name="Zhang X."/>
        </authorList>
    </citation>
    <scope>NUCLEOTIDE SEQUENCE [LARGE SCALE GENOMIC DNA]</scope>
    <source>
        <strain evidence="1 2">BP6252</strain>
    </source>
</reference>
<keyword evidence="2" id="KW-1185">Reference proteome</keyword>
<comment type="caution">
    <text evidence="1">The sequence shown here is derived from an EMBL/GenBank/DDBJ whole genome shotgun (WGS) entry which is preliminary data.</text>
</comment>
<accession>A0A3D8RCA2</accession>
<dbReference type="Proteomes" id="UP000256645">
    <property type="component" value="Unassembled WGS sequence"/>
</dbReference>
<protein>
    <submittedName>
        <fullName evidence="1">Uncharacterized protein</fullName>
    </submittedName>
</protein>
<dbReference type="EMBL" id="PDLM01000008">
    <property type="protein sequence ID" value="RDW71645.1"/>
    <property type="molecule type" value="Genomic_DNA"/>
</dbReference>
<evidence type="ECO:0000313" key="2">
    <source>
        <dbReference type="Proteomes" id="UP000256645"/>
    </source>
</evidence>
<sequence>MDKRQYLGDRYSSKAKVCSVLKNIFPATEHPSYYDKKDGWEFGIKVSNGVISFKAPEILTKVSSSP</sequence>
<gene>
    <name evidence="1" type="ORF">BP6252_08208</name>
</gene>
<name>A0A3D8RCA2_9HELO</name>